<evidence type="ECO:0000256" key="16">
    <source>
        <dbReference type="RuleBase" id="RU003431"/>
    </source>
</evidence>
<organism evidence="20 21">
    <name type="scientific">Caenorhabditis briggsae</name>
    <dbReference type="NCBI Taxonomy" id="6238"/>
    <lineage>
        <taxon>Eukaryota</taxon>
        <taxon>Metazoa</taxon>
        <taxon>Ecdysozoa</taxon>
        <taxon>Nematoda</taxon>
        <taxon>Chromadorea</taxon>
        <taxon>Rhabditida</taxon>
        <taxon>Rhabditina</taxon>
        <taxon>Rhabditomorpha</taxon>
        <taxon>Rhabditoidea</taxon>
        <taxon>Rhabditidae</taxon>
        <taxon>Peloderinae</taxon>
        <taxon>Caenorhabditis</taxon>
    </lineage>
</organism>
<protein>
    <recommendedName>
        <fullName evidence="16">Guanylate cyclase</fullName>
        <ecNumber evidence="16">4.6.1.2</ecNumber>
    </recommendedName>
</protein>
<dbReference type="GO" id="GO:0031966">
    <property type="term" value="C:mitochondrial membrane"/>
    <property type="evidence" value="ECO:0007669"/>
    <property type="project" value="UniProtKB-SubCell"/>
</dbReference>
<feature type="transmembrane region" description="Helical" evidence="17">
    <location>
        <begin position="405"/>
        <end position="425"/>
    </location>
</feature>
<comment type="subcellular location">
    <subcellularLocation>
        <location evidence="3">Membrane</location>
        <topology evidence="3">Single-pass type I membrane protein</topology>
    </subcellularLocation>
    <subcellularLocation>
        <location evidence="2">Mitochondrion membrane</location>
        <topology evidence="2">Multi-pass membrane protein</topology>
    </subcellularLocation>
</comment>
<dbReference type="PANTHER" id="PTHR11153">
    <property type="entry name" value="SIDEROFLEXIN"/>
    <property type="match status" value="1"/>
</dbReference>
<evidence type="ECO:0000256" key="13">
    <source>
        <dbReference type="ARBA" id="ARBA00023239"/>
    </source>
</evidence>
<dbReference type="Proteomes" id="UP000827892">
    <property type="component" value="Chromosome II"/>
</dbReference>
<dbReference type="InterPro" id="IPR011009">
    <property type="entry name" value="Kinase-like_dom_sf"/>
</dbReference>
<keyword evidence="16" id="KW-0141">cGMP biosynthesis</keyword>
<dbReference type="PROSITE" id="PS50125">
    <property type="entry name" value="GUANYLATE_CYCLASE_2"/>
    <property type="match status" value="1"/>
</dbReference>
<dbReference type="CDD" id="cd06352">
    <property type="entry name" value="PBP1_NPR_GC-like"/>
    <property type="match status" value="1"/>
</dbReference>
<evidence type="ECO:0000256" key="2">
    <source>
        <dbReference type="ARBA" id="ARBA00004225"/>
    </source>
</evidence>
<dbReference type="PROSITE" id="PS50011">
    <property type="entry name" value="PROTEIN_KINASE_DOM"/>
    <property type="match status" value="1"/>
</dbReference>
<keyword evidence="6 17" id="KW-0812">Transmembrane</keyword>
<reference evidence="20 21" key="1">
    <citation type="submission" date="2022-05" db="EMBL/GenBank/DDBJ databases">
        <title>Chromosome-level reference genomes for two strains of Caenorhabditis briggsae: an improved platform for comparative genomics.</title>
        <authorList>
            <person name="Stevens L."/>
            <person name="Andersen E.C."/>
        </authorList>
    </citation>
    <scope>NUCLEOTIDE SEQUENCE [LARGE SCALE GENOMIC DNA]</scope>
    <source>
        <strain evidence="20">QX1410_ONT</strain>
        <tissue evidence="20">Whole-organism</tissue>
    </source>
</reference>
<dbReference type="PROSITE" id="PS00452">
    <property type="entry name" value="GUANYLATE_CYCLASE_1"/>
    <property type="match status" value="1"/>
</dbReference>
<evidence type="ECO:0000256" key="1">
    <source>
        <dbReference type="ARBA" id="ARBA00001436"/>
    </source>
</evidence>
<evidence type="ECO:0000256" key="9">
    <source>
        <dbReference type="ARBA" id="ARBA00022989"/>
    </source>
</evidence>
<evidence type="ECO:0000256" key="11">
    <source>
        <dbReference type="ARBA" id="ARBA00023134"/>
    </source>
</evidence>
<dbReference type="Gene3D" id="3.30.70.1230">
    <property type="entry name" value="Nucleotide cyclase"/>
    <property type="match status" value="1"/>
</dbReference>
<accession>A0AAE9IT73</accession>
<keyword evidence="12 17" id="KW-0472">Membrane</keyword>
<feature type="transmembrane region" description="Helical" evidence="17">
    <location>
        <begin position="105"/>
        <end position="126"/>
    </location>
</feature>
<dbReference type="Pfam" id="PF03820">
    <property type="entry name" value="SFXNs"/>
    <property type="match status" value="2"/>
</dbReference>
<dbReference type="InterPro" id="IPR018297">
    <property type="entry name" value="A/G_cyclase_CS"/>
</dbReference>
<dbReference type="GO" id="GO:0005525">
    <property type="term" value="F:GTP binding"/>
    <property type="evidence" value="ECO:0007669"/>
    <property type="project" value="UniProtKB-KW"/>
</dbReference>
<evidence type="ECO:0000256" key="12">
    <source>
        <dbReference type="ARBA" id="ARBA00023136"/>
    </source>
</evidence>
<dbReference type="GO" id="GO:0015075">
    <property type="term" value="F:monoatomic ion transmembrane transporter activity"/>
    <property type="evidence" value="ECO:0007669"/>
    <property type="project" value="InterPro"/>
</dbReference>
<feature type="transmembrane region" description="Helical" evidence="17">
    <location>
        <begin position="178"/>
        <end position="198"/>
    </location>
</feature>
<sequence length="1384" mass="155730">MSNLVVNQKILPDISKPKWDQSTYSGRAKHFFSSTNPMTLFSSAAQQETCREIVTNYRKGIISDQLTVNELWRAKALYDATYHPDSGEKMFFLGRMSAQMPGNMVITGMLLSLYRTFPGVVFSHWINQSFNAVVNYTNRSGNAKTTNERLFASYCCATGGAMTAALGLNKLVKNNHGLAARLVPFAAIALANAINIPMMRSNEITDGMELKDENDNLVGRSRKMAVLSIAQVTMSRIAMAMPYMVMTPIIMNRITRTAYYRTRLWMQKYSEIPIQTVLAGIGLYFTTPLCCALFPQKSAIEEKCREIVTNYRKGIISDQLTVNELWRAKALYDATYHPDSGEKMFFLGRMSAQMPGNMLINGMLLSLYRTFPGVVFSHWINQSFNAVVNYTNRSGNVKTSNERLLLSYLCATGGAMSAALALNAMVKNKNSVAARLVPFAAVAMANCINIPMIRSNEVTEGLELRDERGELVGRSRKMAVLSIAQVTMSRIFMAMPDMVMTPIIMNRITRTAYYRTRPWMKKYSEYPIQTMLAGMALFFTTPMCCALFPQKTAVEVTKLEPASQNEIFSRADAPEVIKIGIAAAETNQTGSVGWSVCGGAVPLAIERLRQFGFVENFDFEYIVEYTECDLGSVVRAGMKFIKEDKVDVIIGPPCAQALRTMSILASNSRKPVLGYGFVSDSDLSDVIRFPYLTTVLPNSQMLGFAVAKVLQQYHWSRVAMLYYQSDIQYCSSVMTDVESTLSDPEADFDVNIVIKAEIYLNDNQTTDIVLQSVKSRARIILWCSQTAFEKRDYLLKMSGHDMISDEYVHIMLSMRNIAFGVQSSLGKSVFSQSGLTPIWESFSEGTDGFESIAKQAAQRMLVLDVNSEVTDKAYLHYMQNNIIRAVREAPMNCSTMACMSANNTVMGAYARHLFDVVYLYGVALTHTNSTDPEVYSNVDVIVPQFITSFQGMTGEVKISTNLTRMSIFQLYGLNEHYDQVAYINFTFLNEKMNVSLFYKDEGPTVWHFYSNHRPLDIPICGFLGKSCPVSFFQQYQLLIIVALVVIILMLITLIIGCCFIMSSRRAEQLRINSEWQIPFLSLMEPENRKNAHHTSKRSLQSAQTGESKTTAISDFCENYTIMIYEKDLVLTAKFQYTNLTKSDMEKFGLNYLHKSFLRLHGNLRSATCLVNDSWQVKLAEFGIENLVENEIPPKKRLLWVAPEVLRGSLTVSQMDPSADVYSFAIVASEILTKKEAWDFLDRKEDSEGPCVAGVVGLSMPRYCLFGDTVNTASRMESNGKPSQIHMSEAAHSLLTSHYPHQYETSSRGEVIIKGKGVMETFWVHGKLEEDVVERISTPEIKLEPILKKEKEIRSVSSHGSRPSSVIDPLQDHRKFKKDQPIYFV</sequence>
<feature type="domain" description="Protein kinase" evidence="18">
    <location>
        <begin position="1017"/>
        <end position="1294"/>
    </location>
</feature>
<evidence type="ECO:0000256" key="3">
    <source>
        <dbReference type="ARBA" id="ARBA00004479"/>
    </source>
</evidence>
<dbReference type="FunFam" id="3.40.50.2300:FF:000447">
    <property type="entry name" value="Receptor-type guanylate cyclase gcy-19"/>
    <property type="match status" value="1"/>
</dbReference>
<dbReference type="GO" id="GO:0035556">
    <property type="term" value="P:intracellular signal transduction"/>
    <property type="evidence" value="ECO:0007669"/>
    <property type="project" value="InterPro"/>
</dbReference>
<dbReference type="PANTHER" id="PTHR11153:SF20">
    <property type="entry name" value="SIDEROFLEXIN-3"/>
    <property type="match status" value="1"/>
</dbReference>
<dbReference type="Pfam" id="PF07714">
    <property type="entry name" value="PK_Tyr_Ser-Thr"/>
    <property type="match status" value="1"/>
</dbReference>
<evidence type="ECO:0000256" key="7">
    <source>
        <dbReference type="ARBA" id="ARBA00022741"/>
    </source>
</evidence>
<dbReference type="NCBIfam" id="TIGR00798">
    <property type="entry name" value="mtc"/>
    <property type="match status" value="2"/>
</dbReference>
<evidence type="ECO:0000259" key="18">
    <source>
        <dbReference type="PROSITE" id="PS50011"/>
    </source>
</evidence>
<feature type="transmembrane region" description="Helical" evidence="17">
    <location>
        <begin position="224"/>
        <end position="246"/>
    </location>
</feature>
<gene>
    <name evidence="20" type="ORF">L3Y34_016964</name>
</gene>
<dbReference type="GO" id="GO:0005524">
    <property type="term" value="F:ATP binding"/>
    <property type="evidence" value="ECO:0007669"/>
    <property type="project" value="InterPro"/>
</dbReference>
<dbReference type="InterPro" id="IPR001054">
    <property type="entry name" value="A/G_cyclase"/>
</dbReference>
<keyword evidence="5" id="KW-0813">Transport</keyword>
<keyword evidence="13 15" id="KW-0456">Lyase</keyword>
<dbReference type="InterPro" id="IPR001828">
    <property type="entry name" value="ANF_lig-bd_rcpt"/>
</dbReference>
<keyword evidence="11" id="KW-0342">GTP-binding</keyword>
<keyword evidence="8" id="KW-0029">Amino-acid transport</keyword>
<proteinExistence type="inferred from homology"/>
<dbReference type="InterPro" id="IPR001245">
    <property type="entry name" value="Ser-Thr/Tyr_kinase_cat_dom"/>
</dbReference>
<dbReference type="CDD" id="cd07302">
    <property type="entry name" value="CHD"/>
    <property type="match status" value="1"/>
</dbReference>
<comment type="catalytic activity">
    <reaction evidence="1 16">
        <text>GTP = 3',5'-cyclic GMP + diphosphate</text>
        <dbReference type="Rhea" id="RHEA:13665"/>
        <dbReference type="ChEBI" id="CHEBI:33019"/>
        <dbReference type="ChEBI" id="CHEBI:37565"/>
        <dbReference type="ChEBI" id="CHEBI:57746"/>
        <dbReference type="EC" id="4.6.1.2"/>
    </reaction>
</comment>
<evidence type="ECO:0000256" key="17">
    <source>
        <dbReference type="SAM" id="Phobius"/>
    </source>
</evidence>
<evidence type="ECO:0000256" key="15">
    <source>
        <dbReference type="RuleBase" id="RU000405"/>
    </source>
</evidence>
<feature type="transmembrane region" description="Helical" evidence="17">
    <location>
        <begin position="1035"/>
        <end position="1061"/>
    </location>
</feature>
<dbReference type="InterPro" id="IPR000719">
    <property type="entry name" value="Prot_kinase_dom"/>
</dbReference>
<dbReference type="SUPFAM" id="SSF53822">
    <property type="entry name" value="Periplasmic binding protein-like I"/>
    <property type="match status" value="1"/>
</dbReference>
<evidence type="ECO:0000259" key="19">
    <source>
        <dbReference type="PROSITE" id="PS50125"/>
    </source>
</evidence>
<evidence type="ECO:0000313" key="21">
    <source>
        <dbReference type="Proteomes" id="UP000827892"/>
    </source>
</evidence>
<dbReference type="InterPro" id="IPR028082">
    <property type="entry name" value="Peripla_BP_I"/>
</dbReference>
<evidence type="ECO:0000313" key="20">
    <source>
        <dbReference type="EMBL" id="ULU03852.1"/>
    </source>
</evidence>
<keyword evidence="9 17" id="KW-1133">Transmembrane helix</keyword>
<dbReference type="SUPFAM" id="SSF56112">
    <property type="entry name" value="Protein kinase-like (PK-like)"/>
    <property type="match status" value="1"/>
</dbReference>
<evidence type="ECO:0000256" key="8">
    <source>
        <dbReference type="ARBA" id="ARBA00022970"/>
    </source>
</evidence>
<dbReference type="Pfam" id="PF00211">
    <property type="entry name" value="Guanylate_cyc"/>
    <property type="match status" value="1"/>
</dbReference>
<dbReference type="GO" id="GO:0006865">
    <property type="term" value="P:amino acid transport"/>
    <property type="evidence" value="ECO:0007669"/>
    <property type="project" value="UniProtKB-KW"/>
</dbReference>
<dbReference type="GO" id="GO:0004383">
    <property type="term" value="F:guanylate cyclase activity"/>
    <property type="evidence" value="ECO:0007669"/>
    <property type="project" value="UniProtKB-EC"/>
</dbReference>
<dbReference type="InterPro" id="IPR029787">
    <property type="entry name" value="Nucleotide_cyclase"/>
</dbReference>
<evidence type="ECO:0000256" key="6">
    <source>
        <dbReference type="ARBA" id="ARBA00022692"/>
    </source>
</evidence>
<evidence type="ECO:0000256" key="14">
    <source>
        <dbReference type="ARBA" id="ARBA00036416"/>
    </source>
</evidence>
<evidence type="ECO:0000256" key="10">
    <source>
        <dbReference type="ARBA" id="ARBA00023128"/>
    </source>
</evidence>
<dbReference type="GO" id="GO:0004672">
    <property type="term" value="F:protein kinase activity"/>
    <property type="evidence" value="ECO:0007669"/>
    <property type="project" value="InterPro"/>
</dbReference>
<evidence type="ECO:0000256" key="4">
    <source>
        <dbReference type="ARBA" id="ARBA00005974"/>
    </source>
</evidence>
<name>A0AAE9IT73_CAEBR</name>
<dbReference type="Pfam" id="PF01094">
    <property type="entry name" value="ANF_receptor"/>
    <property type="match status" value="1"/>
</dbReference>
<dbReference type="EC" id="4.6.1.2" evidence="16"/>
<dbReference type="EMBL" id="CP090892">
    <property type="protein sequence ID" value="ULU03852.1"/>
    <property type="molecule type" value="Genomic_DNA"/>
</dbReference>
<feature type="transmembrane region" description="Helical" evidence="17">
    <location>
        <begin position="151"/>
        <end position="171"/>
    </location>
</feature>
<comment type="catalytic activity">
    <reaction evidence="14">
        <text>L-serine(in) = L-serine(out)</text>
        <dbReference type="Rhea" id="RHEA:35031"/>
        <dbReference type="ChEBI" id="CHEBI:33384"/>
    </reaction>
</comment>
<dbReference type="InterPro" id="IPR004686">
    <property type="entry name" value="Mtc"/>
</dbReference>
<comment type="similarity">
    <text evidence="15">Belongs to the adenylyl cyclase class-4/guanylyl cyclase family.</text>
</comment>
<feature type="transmembrane region" description="Helical" evidence="17">
    <location>
        <begin position="432"/>
        <end position="453"/>
    </location>
</feature>
<dbReference type="Gene3D" id="3.40.50.2300">
    <property type="match status" value="2"/>
</dbReference>
<feature type="transmembrane region" description="Helical" evidence="17">
    <location>
        <begin position="359"/>
        <end position="380"/>
    </location>
</feature>
<keyword evidence="10" id="KW-0496">Mitochondrion</keyword>
<keyword evidence="7" id="KW-0547">Nucleotide-binding</keyword>
<feature type="domain" description="Guanylate cyclase" evidence="19">
    <location>
        <begin position="1248"/>
        <end position="1276"/>
    </location>
</feature>
<dbReference type="Gene3D" id="1.10.510.10">
    <property type="entry name" value="Transferase(Phosphotransferase) domain 1"/>
    <property type="match status" value="1"/>
</dbReference>
<evidence type="ECO:0000256" key="5">
    <source>
        <dbReference type="ARBA" id="ARBA00022448"/>
    </source>
</evidence>
<dbReference type="SMART" id="SM00044">
    <property type="entry name" value="CYCc"/>
    <property type="match status" value="1"/>
</dbReference>
<dbReference type="SUPFAM" id="SSF55073">
    <property type="entry name" value="Nucleotide cyclase"/>
    <property type="match status" value="1"/>
</dbReference>
<comment type="similarity">
    <text evidence="4">Belongs to the sideroflexin family.</text>
</comment>